<dbReference type="STRING" id="1236989.JCM15548_13448"/>
<accession>A0A0E9M155</accession>
<sequence length="162" mass="18107">MQPGDVFFIPAGRVHAIGAGILLAEIQQTSDVTYRIFDFGRKDALGKERELHTTEALDAIDFKAYSDYKTNYTSTLNAPCEVVSSPYFKTGLLDLNQPVVRDYYSLDSFIILICTEGMAKIQYGQEGVEEIRKGDTVLLPADLRQVTFVPQGTVKMLEVYLP</sequence>
<proteinExistence type="predicted"/>
<dbReference type="SUPFAM" id="SSF51182">
    <property type="entry name" value="RmlC-like cupins"/>
    <property type="match status" value="1"/>
</dbReference>
<dbReference type="PANTHER" id="PTHR42742:SF3">
    <property type="entry name" value="FRUCTOKINASE"/>
    <property type="match status" value="1"/>
</dbReference>
<keyword evidence="4" id="KW-1185">Reference proteome</keyword>
<name>A0A0E9M155_9BACT</name>
<dbReference type="Gene3D" id="2.60.120.10">
    <property type="entry name" value="Jelly Rolls"/>
    <property type="match status" value="2"/>
</dbReference>
<gene>
    <name evidence="3" type="ORF">JCM15548_13448</name>
</gene>
<dbReference type="InterPro" id="IPR011051">
    <property type="entry name" value="RmlC_Cupin_sf"/>
</dbReference>
<dbReference type="PANTHER" id="PTHR42742">
    <property type="entry name" value="TRANSCRIPTIONAL REPRESSOR MPRA"/>
    <property type="match status" value="1"/>
</dbReference>
<evidence type="ECO:0000256" key="2">
    <source>
        <dbReference type="ARBA" id="ARBA00022833"/>
    </source>
</evidence>
<organism evidence="3 4">
    <name type="scientific">Geofilum rubicundum JCM 15548</name>
    <dbReference type="NCBI Taxonomy" id="1236989"/>
    <lineage>
        <taxon>Bacteria</taxon>
        <taxon>Pseudomonadati</taxon>
        <taxon>Bacteroidota</taxon>
        <taxon>Bacteroidia</taxon>
        <taxon>Marinilabiliales</taxon>
        <taxon>Marinilabiliaceae</taxon>
        <taxon>Geofilum</taxon>
    </lineage>
</organism>
<dbReference type="Proteomes" id="UP000032900">
    <property type="component" value="Unassembled WGS sequence"/>
</dbReference>
<reference evidence="3 4" key="1">
    <citation type="journal article" date="2015" name="Microbes Environ.">
        <title>Distribution and evolution of nitrogen fixation genes in the phylum bacteroidetes.</title>
        <authorList>
            <person name="Inoue J."/>
            <person name="Oshima K."/>
            <person name="Suda W."/>
            <person name="Sakamoto M."/>
            <person name="Iino T."/>
            <person name="Noda S."/>
            <person name="Hongoh Y."/>
            <person name="Hattori M."/>
            <person name="Ohkuma M."/>
        </authorList>
    </citation>
    <scope>NUCLEOTIDE SEQUENCE [LARGE SCALE GENOMIC DNA]</scope>
    <source>
        <strain evidence="3">JCM 15548</strain>
    </source>
</reference>
<dbReference type="EMBL" id="BAZW01000038">
    <property type="protein sequence ID" value="GAO31111.1"/>
    <property type="molecule type" value="Genomic_DNA"/>
</dbReference>
<dbReference type="AlphaFoldDB" id="A0A0E9M155"/>
<evidence type="ECO:0000313" key="3">
    <source>
        <dbReference type="EMBL" id="GAO31111.1"/>
    </source>
</evidence>
<evidence type="ECO:0000313" key="4">
    <source>
        <dbReference type="Proteomes" id="UP000032900"/>
    </source>
</evidence>
<protein>
    <submittedName>
        <fullName evidence="3">Mannose-6-phosphate isomerase</fullName>
    </submittedName>
</protein>
<dbReference type="GO" id="GO:0016853">
    <property type="term" value="F:isomerase activity"/>
    <property type="evidence" value="ECO:0007669"/>
    <property type="project" value="UniProtKB-KW"/>
</dbReference>
<comment type="caution">
    <text evidence="3">The sequence shown here is derived from an EMBL/GenBank/DDBJ whole genome shotgun (WGS) entry which is preliminary data.</text>
</comment>
<evidence type="ECO:0000256" key="1">
    <source>
        <dbReference type="ARBA" id="ARBA00022723"/>
    </source>
</evidence>
<keyword evidence="3" id="KW-0413">Isomerase</keyword>
<keyword evidence="1" id="KW-0479">Metal-binding</keyword>
<dbReference type="InterPro" id="IPR051804">
    <property type="entry name" value="Carb_Metab_Reg_Kinase/Isom"/>
</dbReference>
<dbReference type="InterPro" id="IPR014710">
    <property type="entry name" value="RmlC-like_jellyroll"/>
</dbReference>
<dbReference type="GO" id="GO:0046872">
    <property type="term" value="F:metal ion binding"/>
    <property type="evidence" value="ECO:0007669"/>
    <property type="project" value="UniProtKB-KW"/>
</dbReference>
<keyword evidence="2" id="KW-0862">Zinc</keyword>